<evidence type="ECO:0000256" key="1">
    <source>
        <dbReference type="ARBA" id="ARBA00004496"/>
    </source>
</evidence>
<dbReference type="PROSITE" id="PS51367">
    <property type="entry name" value="THAUMATIN_2"/>
    <property type="match status" value="1"/>
</dbReference>
<keyword evidence="6" id="KW-0472">Membrane</keyword>
<dbReference type="InterPro" id="IPR000177">
    <property type="entry name" value="Apple"/>
</dbReference>
<keyword evidence="3" id="KW-0677">Repeat</keyword>
<evidence type="ECO:0000313" key="8">
    <source>
        <dbReference type="EMBL" id="CAD9489726.1"/>
    </source>
</evidence>
<dbReference type="GO" id="GO:0051015">
    <property type="term" value="F:actin filament binding"/>
    <property type="evidence" value="ECO:0007669"/>
    <property type="project" value="InterPro"/>
</dbReference>
<sequence>MASNGVGPDVQNVRLAPGETFAFKTTPGLSGTRYWPKMRCNSTGNACLLGESGGPGETCDLAIGCAPPVDTKFEASFGSGSAPDWVDVSLVDGWTLPFRFEMSQRCSAGEGSRGVGNVVDCSHLSFQSCPTVESVGAASVLPLNLEVKHPTTGGVVGCYAPCSKLTFSNWGNKAAKYAPADAEAKDYCCPTPPESPEQCRKGPVGSTHFVQAVHQNCPGVYGYSYDDGMGLILCPPNTTYDMTFYCPKDLNSTFPKGPVYPAPGLPTTKEEEAVEEEKEKWEEEEEEEEECPGMGYAVAATRSKASEEESFKLSHHRHLFKDYVAMRTSHGRYMVAEPDGFVSAAAHAVSYWELFKMEKHSGGRISLRSMSGSYLRAEGYGAVRASEHSVGEAELFEKVDNDDGTVSLKASNGNFLSATRTCHGDMPEDCFEQDVAYLPLDITGMTREASALLCQARCLASGGCDHFSFYAEGGFCHLQAASATRVPLSLGSVAGPSRCSLITVRKDLLPSRGLLRGAPLQSAHLGAFVAMGLMAAVALLAMLAACRTPRRQYAAATSTDDATEFLTSPRD</sequence>
<proteinExistence type="predicted"/>
<dbReference type="Gene3D" id="2.80.10.50">
    <property type="match status" value="1"/>
</dbReference>
<dbReference type="InterPro" id="IPR003609">
    <property type="entry name" value="Pan_app"/>
</dbReference>
<dbReference type="Pfam" id="PF06268">
    <property type="entry name" value="Fascin"/>
    <property type="match status" value="1"/>
</dbReference>
<dbReference type="SUPFAM" id="SSF49870">
    <property type="entry name" value="Osmotin, thaumatin-like protein"/>
    <property type="match status" value="1"/>
</dbReference>
<evidence type="ECO:0000256" key="6">
    <source>
        <dbReference type="SAM" id="Phobius"/>
    </source>
</evidence>
<dbReference type="SMART" id="SM00205">
    <property type="entry name" value="THN"/>
    <property type="match status" value="1"/>
</dbReference>
<keyword evidence="5" id="KW-0009">Actin-binding</keyword>
<dbReference type="SMART" id="SM00223">
    <property type="entry name" value="APPLE"/>
    <property type="match status" value="1"/>
</dbReference>
<dbReference type="InterPro" id="IPR008999">
    <property type="entry name" value="Actin-crosslinking"/>
</dbReference>
<organism evidence="8">
    <name type="scientific">Alexandrium andersonii</name>
    <dbReference type="NCBI Taxonomy" id="327968"/>
    <lineage>
        <taxon>Eukaryota</taxon>
        <taxon>Sar</taxon>
        <taxon>Alveolata</taxon>
        <taxon>Dinophyceae</taxon>
        <taxon>Gonyaulacales</taxon>
        <taxon>Pyrocystaceae</taxon>
        <taxon>Alexandrium</taxon>
    </lineage>
</organism>
<protein>
    <recommendedName>
        <fullName evidence="7">Apple domain-containing protein</fullName>
    </recommendedName>
</protein>
<keyword evidence="6" id="KW-1133">Transmembrane helix</keyword>
<evidence type="ECO:0000256" key="5">
    <source>
        <dbReference type="ARBA" id="ARBA00023203"/>
    </source>
</evidence>
<gene>
    <name evidence="8" type="ORF">AAND1436_LOCUS34849</name>
</gene>
<dbReference type="GO" id="GO:0006508">
    <property type="term" value="P:proteolysis"/>
    <property type="evidence" value="ECO:0007669"/>
    <property type="project" value="InterPro"/>
</dbReference>
<evidence type="ECO:0000256" key="2">
    <source>
        <dbReference type="ARBA" id="ARBA00022490"/>
    </source>
</evidence>
<feature type="transmembrane region" description="Helical" evidence="6">
    <location>
        <begin position="525"/>
        <end position="545"/>
    </location>
</feature>
<name>A0A7S2HG63_9DINO</name>
<keyword evidence="4" id="KW-1015">Disulfide bond</keyword>
<dbReference type="GO" id="GO:0030674">
    <property type="term" value="F:protein-macromolecule adaptor activity"/>
    <property type="evidence" value="ECO:0007669"/>
    <property type="project" value="InterPro"/>
</dbReference>
<dbReference type="InterPro" id="IPR037176">
    <property type="entry name" value="Osmotin/thaumatin-like_sf"/>
</dbReference>
<dbReference type="InterPro" id="IPR001938">
    <property type="entry name" value="Thaumatin"/>
</dbReference>
<comment type="subcellular location">
    <subcellularLocation>
        <location evidence="1">Cytoplasm</location>
    </subcellularLocation>
</comment>
<keyword evidence="6" id="KW-0812">Transmembrane</keyword>
<dbReference type="Pfam" id="PF00024">
    <property type="entry name" value="PAN_1"/>
    <property type="match status" value="1"/>
</dbReference>
<dbReference type="CDD" id="cd00257">
    <property type="entry name" value="beta-trefoil_FSCN-like"/>
    <property type="match status" value="1"/>
</dbReference>
<dbReference type="PANTHER" id="PTHR31048">
    <property type="entry name" value="OS03G0233200 PROTEIN"/>
    <property type="match status" value="1"/>
</dbReference>
<dbReference type="AlphaFoldDB" id="A0A7S2HG63"/>
<evidence type="ECO:0000256" key="3">
    <source>
        <dbReference type="ARBA" id="ARBA00022737"/>
    </source>
</evidence>
<feature type="domain" description="Apple" evidence="7">
    <location>
        <begin position="430"/>
        <end position="499"/>
    </location>
</feature>
<dbReference type="Gene3D" id="3.50.4.10">
    <property type="entry name" value="Hepatocyte Growth Factor"/>
    <property type="match status" value="1"/>
</dbReference>
<dbReference type="GO" id="GO:0005737">
    <property type="term" value="C:cytoplasm"/>
    <property type="evidence" value="ECO:0007669"/>
    <property type="project" value="UniProtKB-SubCell"/>
</dbReference>
<evidence type="ECO:0000256" key="4">
    <source>
        <dbReference type="ARBA" id="ARBA00023157"/>
    </source>
</evidence>
<reference evidence="8" key="1">
    <citation type="submission" date="2021-01" db="EMBL/GenBank/DDBJ databases">
        <authorList>
            <person name="Corre E."/>
            <person name="Pelletier E."/>
            <person name="Niang G."/>
            <person name="Scheremetjew M."/>
            <person name="Finn R."/>
            <person name="Kale V."/>
            <person name="Holt S."/>
            <person name="Cochrane G."/>
            <person name="Meng A."/>
            <person name="Brown T."/>
            <person name="Cohen L."/>
        </authorList>
    </citation>
    <scope>NUCLEOTIDE SEQUENCE</scope>
    <source>
        <strain evidence="8">CCMP2222</strain>
    </source>
</reference>
<accession>A0A7S2HG63</accession>
<dbReference type="SUPFAM" id="SSF57414">
    <property type="entry name" value="Hairpin loop containing domain-like"/>
    <property type="match status" value="1"/>
</dbReference>
<dbReference type="SUPFAM" id="SSF50405">
    <property type="entry name" value="Actin-crosslinking proteins"/>
    <property type="match status" value="1"/>
</dbReference>
<dbReference type="EMBL" id="HBGQ01072651">
    <property type="protein sequence ID" value="CAD9489726.1"/>
    <property type="molecule type" value="Transcribed_RNA"/>
</dbReference>
<keyword evidence="2" id="KW-0963">Cytoplasm</keyword>
<dbReference type="InterPro" id="IPR022768">
    <property type="entry name" value="Fascin-like_dom"/>
</dbReference>
<evidence type="ECO:0000259" key="7">
    <source>
        <dbReference type="SMART" id="SM00223"/>
    </source>
</evidence>
<dbReference type="Pfam" id="PF00314">
    <property type="entry name" value="Thaumatin"/>
    <property type="match status" value="1"/>
</dbReference>
<dbReference type="Gene3D" id="2.60.110.10">
    <property type="entry name" value="Thaumatin"/>
    <property type="match status" value="1"/>
</dbReference>
<dbReference type="GO" id="GO:0005576">
    <property type="term" value="C:extracellular region"/>
    <property type="evidence" value="ECO:0007669"/>
    <property type="project" value="InterPro"/>
</dbReference>